<name>A0ABT4JU31_9GAMM</name>
<evidence type="ECO:0000256" key="8">
    <source>
        <dbReference type="ARBA" id="ARBA00023136"/>
    </source>
</evidence>
<evidence type="ECO:0000313" key="11">
    <source>
        <dbReference type="EMBL" id="MCZ2721532.1"/>
    </source>
</evidence>
<evidence type="ECO:0000256" key="7">
    <source>
        <dbReference type="ARBA" id="ARBA00022989"/>
    </source>
</evidence>
<keyword evidence="4" id="KW-0997">Cell inner membrane</keyword>
<feature type="transmembrane region" description="Helical" evidence="9">
    <location>
        <begin position="12"/>
        <end position="33"/>
    </location>
</feature>
<keyword evidence="8 9" id="KW-0472">Membrane</keyword>
<evidence type="ECO:0000259" key="10">
    <source>
        <dbReference type="PROSITE" id="PS50106"/>
    </source>
</evidence>
<keyword evidence="3" id="KW-1003">Cell membrane</keyword>
<keyword evidence="6" id="KW-0653">Protein transport</keyword>
<gene>
    <name evidence="11" type="ORF">O1D97_07660</name>
</gene>
<keyword evidence="12" id="KW-1185">Reference proteome</keyword>
<comment type="caution">
    <text evidence="11">The sequence shown here is derived from an EMBL/GenBank/DDBJ whole genome shotgun (WGS) entry which is preliminary data.</text>
</comment>
<keyword evidence="2" id="KW-0813">Transport</keyword>
<proteinExistence type="predicted"/>
<keyword evidence="5 9" id="KW-0812">Transmembrane</keyword>
<dbReference type="Gene3D" id="2.30.42.10">
    <property type="match status" value="1"/>
</dbReference>
<evidence type="ECO:0000256" key="6">
    <source>
        <dbReference type="ARBA" id="ARBA00022927"/>
    </source>
</evidence>
<dbReference type="InterPro" id="IPR024961">
    <property type="entry name" value="T2SS_GspC_N"/>
</dbReference>
<evidence type="ECO:0000313" key="12">
    <source>
        <dbReference type="Proteomes" id="UP001149719"/>
    </source>
</evidence>
<dbReference type="SUPFAM" id="SSF50156">
    <property type="entry name" value="PDZ domain-like"/>
    <property type="match status" value="1"/>
</dbReference>
<dbReference type="InterPro" id="IPR001478">
    <property type="entry name" value="PDZ"/>
</dbReference>
<dbReference type="EMBL" id="JAPUBN010000013">
    <property type="protein sequence ID" value="MCZ2721532.1"/>
    <property type="molecule type" value="Genomic_DNA"/>
</dbReference>
<dbReference type="Pfam" id="PF17820">
    <property type="entry name" value="PDZ_6"/>
    <property type="match status" value="1"/>
</dbReference>
<dbReference type="PROSITE" id="PS50106">
    <property type="entry name" value="PDZ"/>
    <property type="match status" value="1"/>
</dbReference>
<accession>A0ABT4JU31</accession>
<dbReference type="InterPro" id="IPR036034">
    <property type="entry name" value="PDZ_sf"/>
</dbReference>
<dbReference type="Proteomes" id="UP001149719">
    <property type="component" value="Unassembled WGS sequence"/>
</dbReference>
<evidence type="ECO:0000256" key="2">
    <source>
        <dbReference type="ARBA" id="ARBA00022448"/>
    </source>
</evidence>
<protein>
    <submittedName>
        <fullName evidence="11">PDZ domain-containing protein</fullName>
    </submittedName>
</protein>
<evidence type="ECO:0000256" key="5">
    <source>
        <dbReference type="ARBA" id="ARBA00022692"/>
    </source>
</evidence>
<evidence type="ECO:0000256" key="4">
    <source>
        <dbReference type="ARBA" id="ARBA00022519"/>
    </source>
</evidence>
<reference evidence="11" key="1">
    <citation type="submission" date="2022-12" db="EMBL/GenBank/DDBJ databases">
        <title>Marinomonas 15G1-11 sp. nov, isolated from marine algae.</title>
        <authorList>
            <person name="Butt M."/>
            <person name="Choi D.G."/>
            <person name="Kim J.M."/>
            <person name="Lee J.K."/>
            <person name="Baek J.H."/>
            <person name="Jeon C.O."/>
        </authorList>
    </citation>
    <scope>NUCLEOTIDE SEQUENCE</scope>
    <source>
        <strain evidence="11">15G1-11</strain>
    </source>
</reference>
<evidence type="ECO:0000256" key="9">
    <source>
        <dbReference type="SAM" id="Phobius"/>
    </source>
</evidence>
<dbReference type="InterPro" id="IPR041489">
    <property type="entry name" value="PDZ_6"/>
</dbReference>
<organism evidence="11 12">
    <name type="scientific">Marinomonas phaeophyticola</name>
    <dbReference type="NCBI Taxonomy" id="3004091"/>
    <lineage>
        <taxon>Bacteria</taxon>
        <taxon>Pseudomonadati</taxon>
        <taxon>Pseudomonadota</taxon>
        <taxon>Gammaproteobacteria</taxon>
        <taxon>Oceanospirillales</taxon>
        <taxon>Oceanospirillaceae</taxon>
        <taxon>Marinomonas</taxon>
    </lineage>
</organism>
<dbReference type="SMART" id="SM00228">
    <property type="entry name" value="PDZ"/>
    <property type="match status" value="1"/>
</dbReference>
<evidence type="ECO:0000256" key="1">
    <source>
        <dbReference type="ARBA" id="ARBA00004533"/>
    </source>
</evidence>
<comment type="subcellular location">
    <subcellularLocation>
        <location evidence="1">Cell inner membrane</location>
    </subcellularLocation>
</comment>
<dbReference type="Gene3D" id="2.30.30.830">
    <property type="match status" value="1"/>
</dbReference>
<evidence type="ECO:0000256" key="3">
    <source>
        <dbReference type="ARBA" id="ARBA00022475"/>
    </source>
</evidence>
<dbReference type="Pfam" id="PF11356">
    <property type="entry name" value="T2SSC"/>
    <property type="match status" value="1"/>
</dbReference>
<sequence>MTSTSHKLESVARYSMSFIFISWVAMALGYFIWSWEVTPAHRLPPIPNLAATAQDALKPISGNLFGFKALTITQAKPLSETRLQLTLKGVLPSAQQEESIAFISSQGGPDEMYRVGDTVSSGVTLDSVFADRVILSRGGTREILYFLKSAEKLLIEKGVSQGSDTENRISMESNPIDTIRRPALNVSSTVGKNAFGASLSQDIVGLSPKALLDRYEQAFQRNPEGLLSSAGLTATGSSYKVINGSPLIKAGLRVGDEIVSVNGQAVGNIANDQSLASVVRSQNVARIEIRRNEKRFYVNYAVK</sequence>
<keyword evidence="7 9" id="KW-1133">Transmembrane helix</keyword>
<dbReference type="RefSeq" id="WP_269124382.1">
    <property type="nucleotide sequence ID" value="NZ_JAPUBN010000013.1"/>
</dbReference>
<feature type="domain" description="PDZ" evidence="10">
    <location>
        <begin position="216"/>
        <end position="293"/>
    </location>
</feature>